<accession>A0A1U7CT13</accession>
<name>A0A1U7CT13_9BACT</name>
<dbReference type="OrthoDB" id="274376at2"/>
<evidence type="ECO:0008006" key="4">
    <source>
        <dbReference type="Google" id="ProtNLM"/>
    </source>
</evidence>
<dbReference type="EMBL" id="CP019082">
    <property type="protein sequence ID" value="APW62084.1"/>
    <property type="molecule type" value="Genomic_DNA"/>
</dbReference>
<dbReference type="STRING" id="1387353.BSF38_03616"/>
<dbReference type="RefSeq" id="WP_145952206.1">
    <property type="nucleotide sequence ID" value="NZ_CP019082.1"/>
</dbReference>
<evidence type="ECO:0000313" key="2">
    <source>
        <dbReference type="EMBL" id="APW62084.1"/>
    </source>
</evidence>
<organism evidence="2 3">
    <name type="scientific">Paludisphaera borealis</name>
    <dbReference type="NCBI Taxonomy" id="1387353"/>
    <lineage>
        <taxon>Bacteria</taxon>
        <taxon>Pseudomonadati</taxon>
        <taxon>Planctomycetota</taxon>
        <taxon>Planctomycetia</taxon>
        <taxon>Isosphaerales</taxon>
        <taxon>Isosphaeraceae</taxon>
        <taxon>Paludisphaera</taxon>
    </lineage>
</organism>
<dbReference type="AlphaFoldDB" id="A0A1U7CT13"/>
<gene>
    <name evidence="2" type="ORF">BSF38_03616</name>
</gene>
<proteinExistence type="predicted"/>
<dbReference type="Proteomes" id="UP000186309">
    <property type="component" value="Chromosome"/>
</dbReference>
<dbReference type="KEGG" id="pbor:BSF38_03616"/>
<reference evidence="3" key="1">
    <citation type="submission" date="2016-12" db="EMBL/GenBank/DDBJ databases">
        <title>Comparative genomics of four Isosphaeraceae planctomycetes: a common pool of plasmids and glycoside hydrolase genes.</title>
        <authorList>
            <person name="Ivanova A."/>
        </authorList>
    </citation>
    <scope>NUCLEOTIDE SEQUENCE [LARGE SCALE GENOMIC DNA]</scope>
    <source>
        <strain evidence="3">PX4</strain>
    </source>
</reference>
<evidence type="ECO:0000256" key="1">
    <source>
        <dbReference type="SAM" id="MobiDB-lite"/>
    </source>
</evidence>
<feature type="region of interest" description="Disordered" evidence="1">
    <location>
        <begin position="126"/>
        <end position="148"/>
    </location>
</feature>
<sequence>MIRFLDLFDHHVQSTSRPYSEAVSRKYSDSSRGCLPNPLRPLVTLLDPSLVSTRQAAERSRALFRSLLVLNAIQAREGGDDHAPDINNLDLPAEATIDPFNGEPLHVKKPPDGWKVYSVGSDGLDDGGTLDGKTDFGFGPIERHESPK</sequence>
<protein>
    <recommendedName>
        <fullName evidence="4">Type II secretion system protein GspG C-terminal domain-containing protein</fullName>
    </recommendedName>
</protein>
<evidence type="ECO:0000313" key="3">
    <source>
        <dbReference type="Proteomes" id="UP000186309"/>
    </source>
</evidence>
<keyword evidence="3" id="KW-1185">Reference proteome</keyword>